<protein>
    <submittedName>
        <fullName evidence="2">CoA-binding protein</fullName>
    </submittedName>
</protein>
<keyword evidence="3" id="KW-1185">Reference proteome</keyword>
<gene>
    <name evidence="2" type="ORF">EWM59_16535</name>
</gene>
<dbReference type="InterPro" id="IPR003781">
    <property type="entry name" value="CoA-bd"/>
</dbReference>
<proteinExistence type="predicted"/>
<dbReference type="Proteomes" id="UP000293162">
    <property type="component" value="Unassembled WGS sequence"/>
</dbReference>
<sequence length="120" mass="13511">MSKKTLIIGASTDPTRYAFLAANRLLYHGHEIELIGRDQGKIGGNEIHTSKPALERVDTVTMYISPKRQPEYYEYIVGLKPKRVIFNPGTENPEFEALLAKNKIEPLEACTLVMLSTGQY</sequence>
<dbReference type="OrthoDB" id="708726at2"/>
<dbReference type="AlphaFoldDB" id="A0A4Q5LXI8"/>
<comment type="caution">
    <text evidence="2">The sequence shown here is derived from an EMBL/GenBank/DDBJ whole genome shotgun (WGS) entry which is preliminary data.</text>
</comment>
<dbReference type="SUPFAM" id="SSF51735">
    <property type="entry name" value="NAD(P)-binding Rossmann-fold domains"/>
    <property type="match status" value="1"/>
</dbReference>
<accession>A0A4Q5LXI8</accession>
<evidence type="ECO:0000259" key="1">
    <source>
        <dbReference type="Pfam" id="PF13380"/>
    </source>
</evidence>
<name>A0A4Q5LXI8_9BACT</name>
<evidence type="ECO:0000313" key="2">
    <source>
        <dbReference type="EMBL" id="RYU94566.1"/>
    </source>
</evidence>
<dbReference type="InterPro" id="IPR036291">
    <property type="entry name" value="NAD(P)-bd_dom_sf"/>
</dbReference>
<dbReference type="Gene3D" id="3.40.50.720">
    <property type="entry name" value="NAD(P)-binding Rossmann-like Domain"/>
    <property type="match status" value="1"/>
</dbReference>
<dbReference type="Pfam" id="PF13380">
    <property type="entry name" value="CoA_binding_2"/>
    <property type="match status" value="1"/>
</dbReference>
<reference evidence="2 3" key="1">
    <citation type="submission" date="2019-02" db="EMBL/GenBank/DDBJ databases">
        <title>Bacterial novel species Emticicia sp. 17J42-9 isolated from soil.</title>
        <authorList>
            <person name="Jung H.-Y."/>
        </authorList>
    </citation>
    <scope>NUCLEOTIDE SEQUENCE [LARGE SCALE GENOMIC DNA]</scope>
    <source>
        <strain evidence="2 3">17J42-9</strain>
    </source>
</reference>
<dbReference type="RefSeq" id="WP_130022340.1">
    <property type="nucleotide sequence ID" value="NZ_SEWF01000024.1"/>
</dbReference>
<organism evidence="2 3">
    <name type="scientific">Emticicia agri</name>
    <dbReference type="NCBI Taxonomy" id="2492393"/>
    <lineage>
        <taxon>Bacteria</taxon>
        <taxon>Pseudomonadati</taxon>
        <taxon>Bacteroidota</taxon>
        <taxon>Cytophagia</taxon>
        <taxon>Cytophagales</taxon>
        <taxon>Leadbetterellaceae</taxon>
        <taxon>Emticicia</taxon>
    </lineage>
</organism>
<evidence type="ECO:0000313" key="3">
    <source>
        <dbReference type="Proteomes" id="UP000293162"/>
    </source>
</evidence>
<dbReference type="EMBL" id="SEWF01000024">
    <property type="protein sequence ID" value="RYU94566.1"/>
    <property type="molecule type" value="Genomic_DNA"/>
</dbReference>
<feature type="domain" description="CoA-binding" evidence="1">
    <location>
        <begin position="3"/>
        <end position="115"/>
    </location>
</feature>